<reference evidence="9 10" key="1">
    <citation type="submission" date="2018-01" db="EMBL/GenBank/DDBJ databases">
        <title>Metagenomic assembled genomes from two thermal pools in the Uzon Caldera, Kamchatka, Russia.</title>
        <authorList>
            <person name="Wilkins L."/>
            <person name="Ettinger C."/>
        </authorList>
    </citation>
    <scope>NUCLEOTIDE SEQUENCE [LARGE SCALE GENOMIC DNA]</scope>
    <source>
        <strain evidence="9">ARK-10</strain>
    </source>
</reference>
<dbReference type="GO" id="GO:0004820">
    <property type="term" value="F:glycine-tRNA ligase activity"/>
    <property type="evidence" value="ECO:0007669"/>
    <property type="project" value="UniProtKB-UniRule"/>
</dbReference>
<dbReference type="PROSITE" id="PS50861">
    <property type="entry name" value="AA_TRNA_LIGASE_II_GLYAB"/>
    <property type="match status" value="1"/>
</dbReference>
<evidence type="ECO:0000313" key="10">
    <source>
        <dbReference type="Proteomes" id="UP000236910"/>
    </source>
</evidence>
<gene>
    <name evidence="8" type="primary">glyQ</name>
    <name evidence="9" type="ORF">C0175_05635</name>
</gene>
<comment type="similarity">
    <text evidence="1 8">Belongs to the class-II aminoacyl-tRNA synthetase family.</text>
</comment>
<dbReference type="InterPro" id="IPR002310">
    <property type="entry name" value="Gly-tRNA_ligase_asu"/>
</dbReference>
<dbReference type="Gene3D" id="1.20.58.180">
    <property type="entry name" value="Class II aaRS and biotin synthetases, domain 2"/>
    <property type="match status" value="1"/>
</dbReference>
<keyword evidence="4 8" id="KW-0067">ATP-binding</keyword>
<dbReference type="PRINTS" id="PR01044">
    <property type="entry name" value="TRNASYNTHGA"/>
</dbReference>
<name>A0A2J6X4N7_9BACT</name>
<keyword evidence="3 8" id="KW-0547">Nucleotide-binding</keyword>
<evidence type="ECO:0000256" key="1">
    <source>
        <dbReference type="ARBA" id="ARBA00008226"/>
    </source>
</evidence>
<comment type="catalytic activity">
    <reaction evidence="7 8">
        <text>tRNA(Gly) + glycine + ATP = glycyl-tRNA(Gly) + AMP + diphosphate</text>
        <dbReference type="Rhea" id="RHEA:16013"/>
        <dbReference type="Rhea" id="RHEA-COMP:9664"/>
        <dbReference type="Rhea" id="RHEA-COMP:9683"/>
        <dbReference type="ChEBI" id="CHEBI:30616"/>
        <dbReference type="ChEBI" id="CHEBI:33019"/>
        <dbReference type="ChEBI" id="CHEBI:57305"/>
        <dbReference type="ChEBI" id="CHEBI:78442"/>
        <dbReference type="ChEBI" id="CHEBI:78522"/>
        <dbReference type="ChEBI" id="CHEBI:456215"/>
        <dbReference type="EC" id="6.1.1.14"/>
    </reaction>
</comment>
<proteinExistence type="inferred from homology"/>
<dbReference type="InterPro" id="IPR006194">
    <property type="entry name" value="Gly-tRNA-synth_heterodimer"/>
</dbReference>
<keyword evidence="8" id="KW-0963">Cytoplasm</keyword>
<accession>A0A2J6X4N7</accession>
<keyword evidence="5 8" id="KW-0648">Protein biosynthesis</keyword>
<evidence type="ECO:0000256" key="8">
    <source>
        <dbReference type="HAMAP-Rule" id="MF_00254"/>
    </source>
</evidence>
<evidence type="ECO:0000256" key="5">
    <source>
        <dbReference type="ARBA" id="ARBA00022917"/>
    </source>
</evidence>
<dbReference type="NCBIfam" id="TIGR00388">
    <property type="entry name" value="glyQ"/>
    <property type="match status" value="1"/>
</dbReference>
<keyword evidence="2 8" id="KW-0436">Ligase</keyword>
<evidence type="ECO:0000256" key="4">
    <source>
        <dbReference type="ARBA" id="ARBA00022840"/>
    </source>
</evidence>
<dbReference type="Pfam" id="PF02091">
    <property type="entry name" value="tRNA-synt_2e"/>
    <property type="match status" value="1"/>
</dbReference>
<dbReference type="EMBL" id="PNIX01000324">
    <property type="protein sequence ID" value="PMP81358.1"/>
    <property type="molecule type" value="Genomic_DNA"/>
</dbReference>
<dbReference type="RefSeq" id="WP_424586711.1">
    <property type="nucleotide sequence ID" value="NZ_JBNARP010000001.1"/>
</dbReference>
<dbReference type="InterPro" id="IPR045864">
    <property type="entry name" value="aa-tRNA-synth_II/BPL/LPL"/>
</dbReference>
<comment type="subcellular location">
    <subcellularLocation>
        <location evidence="8">Cytoplasm</location>
    </subcellularLocation>
</comment>
<dbReference type="SUPFAM" id="SSF55681">
    <property type="entry name" value="Class II aaRS and biotin synthetases"/>
    <property type="match status" value="1"/>
</dbReference>
<sequence length="287" mass="33361">MYFQELIFKLEHFWQKQGCIILPPFDQEVGAGTLSPYTFLKVLGKKPWKVAYVQPSRRPADGRYGENPNRLYMHHQFQVIIKPPIENIKDIYLESLKHLGLKLAKHEIKFIEDNWETAVLGAQGVGWEVRLDGLEITQFTYFQIAAGVALDPVSVEITYGLERLAMFLQDKDNVFEIQWNETTTYGDLRKQEEREECIYSFDESDPNLLFELFEKYEKEAARILEKGILTPGYMYLLKCSHAFNLLDARGVISASERQNMIARMRHLAELSAKIVLEREVKYEGLSL</sequence>
<protein>
    <recommendedName>
        <fullName evidence="8">Glycine--tRNA ligase alpha subunit</fullName>
        <ecNumber evidence="8">6.1.1.14</ecNumber>
    </recommendedName>
    <alternativeName>
        <fullName evidence="8">Glycyl-tRNA synthetase alpha subunit</fullName>
        <shortName evidence="8">GlyRS</shortName>
    </alternativeName>
</protein>
<dbReference type="PANTHER" id="PTHR30075">
    <property type="entry name" value="GLYCYL-TRNA SYNTHETASE"/>
    <property type="match status" value="1"/>
</dbReference>
<evidence type="ECO:0000256" key="2">
    <source>
        <dbReference type="ARBA" id="ARBA00022598"/>
    </source>
</evidence>
<organism evidence="9 10">
    <name type="scientific">Caldisericum exile</name>
    <dbReference type="NCBI Taxonomy" id="693075"/>
    <lineage>
        <taxon>Bacteria</taxon>
        <taxon>Pseudomonadati</taxon>
        <taxon>Caldisericota/Cryosericota group</taxon>
        <taxon>Caldisericota</taxon>
        <taxon>Caldisericia</taxon>
        <taxon>Caldisericales</taxon>
        <taxon>Caldisericaceae</taxon>
        <taxon>Caldisericum</taxon>
    </lineage>
</organism>
<evidence type="ECO:0000313" key="9">
    <source>
        <dbReference type="EMBL" id="PMP81358.1"/>
    </source>
</evidence>
<comment type="caution">
    <text evidence="9">The sequence shown here is derived from an EMBL/GenBank/DDBJ whole genome shotgun (WGS) entry which is preliminary data.</text>
</comment>
<evidence type="ECO:0000256" key="3">
    <source>
        <dbReference type="ARBA" id="ARBA00022741"/>
    </source>
</evidence>
<dbReference type="Proteomes" id="UP000236910">
    <property type="component" value="Unassembled WGS sequence"/>
</dbReference>
<dbReference type="Gene3D" id="3.30.930.10">
    <property type="entry name" value="Bira Bifunctional Protein, Domain 2"/>
    <property type="match status" value="1"/>
</dbReference>
<evidence type="ECO:0000256" key="6">
    <source>
        <dbReference type="ARBA" id="ARBA00023146"/>
    </source>
</evidence>
<dbReference type="EC" id="6.1.1.14" evidence="8"/>
<dbReference type="GO" id="GO:0005829">
    <property type="term" value="C:cytosol"/>
    <property type="evidence" value="ECO:0007669"/>
    <property type="project" value="TreeGrafter"/>
</dbReference>
<dbReference type="AlphaFoldDB" id="A0A2J6X4N7"/>
<evidence type="ECO:0000256" key="7">
    <source>
        <dbReference type="ARBA" id="ARBA00047937"/>
    </source>
</evidence>
<dbReference type="NCBIfam" id="NF006827">
    <property type="entry name" value="PRK09348.1"/>
    <property type="match status" value="1"/>
</dbReference>
<keyword evidence="6 8" id="KW-0030">Aminoacyl-tRNA synthetase</keyword>
<dbReference type="PANTHER" id="PTHR30075:SF2">
    <property type="entry name" value="GLYCINE--TRNA LIGASE, CHLOROPLASTIC_MITOCHONDRIAL 2"/>
    <property type="match status" value="1"/>
</dbReference>
<dbReference type="GO" id="GO:0006426">
    <property type="term" value="P:glycyl-tRNA aminoacylation"/>
    <property type="evidence" value="ECO:0007669"/>
    <property type="project" value="UniProtKB-UniRule"/>
</dbReference>
<dbReference type="GO" id="GO:0005524">
    <property type="term" value="F:ATP binding"/>
    <property type="evidence" value="ECO:0007669"/>
    <property type="project" value="UniProtKB-UniRule"/>
</dbReference>
<dbReference type="HAMAP" id="MF_00254">
    <property type="entry name" value="Gly_tRNA_synth_alpha"/>
    <property type="match status" value="1"/>
</dbReference>
<comment type="subunit">
    <text evidence="8">Tetramer of two alpha and two beta subunits.</text>
</comment>